<evidence type="ECO:0000313" key="13">
    <source>
        <dbReference type="Proteomes" id="UP000648239"/>
    </source>
</evidence>
<name>A0A8J6Y4G7_9BACT</name>
<dbReference type="SMART" id="SM00028">
    <property type="entry name" value="TPR"/>
    <property type="match status" value="9"/>
</dbReference>
<dbReference type="GO" id="GO:0019894">
    <property type="term" value="F:kinesin binding"/>
    <property type="evidence" value="ECO:0007669"/>
    <property type="project" value="TreeGrafter"/>
</dbReference>
<gene>
    <name evidence="12" type="ORF">IFK94_02705</name>
</gene>
<dbReference type="GO" id="GO:0005871">
    <property type="term" value="C:kinesin complex"/>
    <property type="evidence" value="ECO:0007669"/>
    <property type="project" value="InterPro"/>
</dbReference>
<evidence type="ECO:0000256" key="2">
    <source>
        <dbReference type="ARBA" id="ARBA00009622"/>
    </source>
</evidence>
<evidence type="ECO:0000256" key="5">
    <source>
        <dbReference type="ARBA" id="ARBA00022737"/>
    </source>
</evidence>
<dbReference type="SUPFAM" id="SSF48452">
    <property type="entry name" value="TPR-like"/>
    <property type="match status" value="3"/>
</dbReference>
<accession>A0A8J6Y4G7</accession>
<keyword evidence="5" id="KW-0677">Repeat</keyword>
<reference evidence="12 13" key="1">
    <citation type="submission" date="2020-08" db="EMBL/GenBank/DDBJ databases">
        <title>Acidobacteriota in marine sediments use diverse sulfur dissimilation pathways.</title>
        <authorList>
            <person name="Wasmund K."/>
        </authorList>
    </citation>
    <scope>NUCLEOTIDE SEQUENCE [LARGE SCALE GENOMIC DNA]</scope>
    <source>
        <strain evidence="12">MAG AM4</strain>
    </source>
</reference>
<evidence type="ECO:0000256" key="4">
    <source>
        <dbReference type="ARBA" id="ARBA00022701"/>
    </source>
</evidence>
<evidence type="ECO:0000256" key="10">
    <source>
        <dbReference type="PROSITE-ProRule" id="PRU00339"/>
    </source>
</evidence>
<organism evidence="12 13">
    <name type="scientific">Candidatus Polarisedimenticola svalbardensis</name>
    <dbReference type="NCBI Taxonomy" id="2886004"/>
    <lineage>
        <taxon>Bacteria</taxon>
        <taxon>Pseudomonadati</taxon>
        <taxon>Acidobacteriota</taxon>
        <taxon>Candidatus Polarisedimenticolia</taxon>
        <taxon>Candidatus Polarisedimenticolales</taxon>
        <taxon>Candidatus Polarisedimenticolaceae</taxon>
        <taxon>Candidatus Polarisedimenticola</taxon>
    </lineage>
</organism>
<dbReference type="Pfam" id="PF13374">
    <property type="entry name" value="TPR_10"/>
    <property type="match status" value="2"/>
</dbReference>
<evidence type="ECO:0000256" key="6">
    <source>
        <dbReference type="ARBA" id="ARBA00022803"/>
    </source>
</evidence>
<dbReference type="PANTHER" id="PTHR45783">
    <property type="entry name" value="KINESIN LIGHT CHAIN"/>
    <property type="match status" value="1"/>
</dbReference>
<evidence type="ECO:0000256" key="3">
    <source>
        <dbReference type="ARBA" id="ARBA00022490"/>
    </source>
</evidence>
<dbReference type="GO" id="GO:0005737">
    <property type="term" value="C:cytoplasm"/>
    <property type="evidence" value="ECO:0007669"/>
    <property type="project" value="TreeGrafter"/>
</dbReference>
<feature type="repeat" description="TPR" evidence="10">
    <location>
        <begin position="377"/>
        <end position="410"/>
    </location>
</feature>
<protein>
    <submittedName>
        <fullName evidence="12">Tetratricopeptide repeat protein</fullName>
    </submittedName>
</protein>
<evidence type="ECO:0000256" key="9">
    <source>
        <dbReference type="ARBA" id="ARBA00023212"/>
    </source>
</evidence>
<sequence>MRLLVPATLVLAGAAVWIAWQATGPSPQPVLDPAFAASLPPARQEIDDLLRERRREPAKERARLLYSNTRKEYGDRSVEAVQTLDLLVETLYRGGGFRDPETLALGEEAVALREELYGSHHPTLADSLHQLALLNYFDQLRDETLELAERALKIRREAFGEDHVDVAKSLQFLGTLYDEWGDSRRGRELLERSLRIREDVLGPDHPDLTESLNYLANCMSRLGEFEEALRLYQRAERICTDTFGPDSAPIVKIIYNQGQSQQALGRYSKARALYERSLKIGLDTVGPEHPNIFNIRSGLAALLYQLGDYASARAQYEQVLEGQARTYGDDQPHYAFSLRSLAGLHHSTGDLEVALKLYRQAHEILEVAIGPASPDVASAKSDIASVLGSLGRHEEARSLYSEALEIQERSLDPGHAALSTTLLGMAESARHGGDLQEAERLLERSLEILEGTLGQGHPGVVEPLLQLGELALSDGRIDVARARFSRARLVTEVALGPGYPTLARILYGDARALAREKKWTRAFATALKGAGIARSHVRATARSLPEREALTYAGHVRENLDLALTITADHGDSLSRSVDELWTGVIRARGLVLDEMAARHRTVAASSDARVLQLAADLQESRRRLANLIVRGAGDLPPEQYRDLIASARKERERAELALADRSRDFRLTQVHEETGLEELGLRLPAGTCLVAYFQFQHQGTPSTPGYMAFVLGEDRRNPQAVYLGTAAGVDDAVRAWRAEILGGAAGAGEMHRETGQLLREMVWDPLERSLVGADRVFVIPDGSLNLVNIAALPSGRDRYMVETGPTLHLLSAERDLTGPGELPAGGSGLLALGAPDFGHASGISNDRFQSHDFRPLPATLQEIDAVQSIWSHGPEGNSGQVMRLTGELATEKAFEEHSRGKRVIHLATHGFFLSGRDHSGAGDSLRGIGGLSPVSGQPDPNLLLLSGLAMAGANHRGTASGGNDGILTAEEIASMDLSGIDWAVLSACDTGVGEIQAGEGVFGLRRVFQVAGARTVIMSLWPVEDESTRDWMVYLYKGKFELGLDTAEAVRQATLKALGDNRETHLDPHPFFWAGFIASGDWR</sequence>
<dbReference type="GO" id="GO:0007018">
    <property type="term" value="P:microtubule-based movement"/>
    <property type="evidence" value="ECO:0007669"/>
    <property type="project" value="TreeGrafter"/>
</dbReference>
<dbReference type="Pfam" id="PF13424">
    <property type="entry name" value="TPR_12"/>
    <property type="match status" value="3"/>
</dbReference>
<comment type="subcellular location">
    <subcellularLocation>
        <location evidence="1">Cytoplasm</location>
        <location evidence="1">Cytoskeleton</location>
    </subcellularLocation>
</comment>
<evidence type="ECO:0000256" key="8">
    <source>
        <dbReference type="ARBA" id="ARBA00023175"/>
    </source>
</evidence>
<dbReference type="AlphaFoldDB" id="A0A8J6Y4G7"/>
<dbReference type="Proteomes" id="UP000648239">
    <property type="component" value="Unassembled WGS sequence"/>
</dbReference>
<comment type="similarity">
    <text evidence="2">Belongs to the kinesin light chain family.</text>
</comment>
<keyword evidence="3" id="KW-0963">Cytoplasm</keyword>
<feature type="repeat" description="TPR" evidence="10">
    <location>
        <begin position="209"/>
        <end position="242"/>
    </location>
</feature>
<comment type="caution">
    <text evidence="12">The sequence shown here is derived from an EMBL/GenBank/DDBJ whole genome shotgun (WGS) entry which is preliminary data.</text>
</comment>
<keyword evidence="9" id="KW-0206">Cytoskeleton</keyword>
<keyword evidence="8" id="KW-0505">Motor protein</keyword>
<keyword evidence="7" id="KW-0175">Coiled coil</keyword>
<dbReference type="InterPro" id="IPR002151">
    <property type="entry name" value="Kinesin_light"/>
</dbReference>
<dbReference type="GO" id="GO:0005874">
    <property type="term" value="C:microtubule"/>
    <property type="evidence" value="ECO:0007669"/>
    <property type="project" value="UniProtKB-KW"/>
</dbReference>
<feature type="domain" description="CHAT" evidence="11">
    <location>
        <begin position="754"/>
        <end position="1082"/>
    </location>
</feature>
<dbReference type="Pfam" id="PF12770">
    <property type="entry name" value="CHAT"/>
    <property type="match status" value="1"/>
</dbReference>
<dbReference type="PANTHER" id="PTHR45783:SF3">
    <property type="entry name" value="KINESIN LIGHT CHAIN"/>
    <property type="match status" value="1"/>
</dbReference>
<evidence type="ECO:0000259" key="11">
    <source>
        <dbReference type="Pfam" id="PF12770"/>
    </source>
</evidence>
<evidence type="ECO:0000313" key="12">
    <source>
        <dbReference type="EMBL" id="MBD3867010.1"/>
    </source>
</evidence>
<evidence type="ECO:0000256" key="1">
    <source>
        <dbReference type="ARBA" id="ARBA00004245"/>
    </source>
</evidence>
<keyword evidence="4" id="KW-0493">Microtubule</keyword>
<evidence type="ECO:0000256" key="7">
    <source>
        <dbReference type="ARBA" id="ARBA00023054"/>
    </source>
</evidence>
<dbReference type="Gene3D" id="1.25.40.10">
    <property type="entry name" value="Tetratricopeptide repeat domain"/>
    <property type="match status" value="3"/>
</dbReference>
<keyword evidence="6 10" id="KW-0802">TPR repeat</keyword>
<dbReference type="InterPro" id="IPR011990">
    <property type="entry name" value="TPR-like_helical_dom_sf"/>
</dbReference>
<dbReference type="InterPro" id="IPR019734">
    <property type="entry name" value="TPR_rpt"/>
</dbReference>
<dbReference type="PROSITE" id="PS50005">
    <property type="entry name" value="TPR"/>
    <property type="match status" value="2"/>
</dbReference>
<proteinExistence type="inferred from homology"/>
<dbReference type="InterPro" id="IPR024983">
    <property type="entry name" value="CHAT_dom"/>
</dbReference>
<dbReference type="EMBL" id="JACXWD010000005">
    <property type="protein sequence ID" value="MBD3867010.1"/>
    <property type="molecule type" value="Genomic_DNA"/>
</dbReference>